<keyword evidence="1" id="KW-0175">Coiled coil</keyword>
<accession>A0AAD1NQ43</accession>
<dbReference type="AlphaFoldDB" id="A0AAD1NQ43"/>
<evidence type="ECO:0000313" key="4">
    <source>
        <dbReference type="Proteomes" id="UP000825078"/>
    </source>
</evidence>
<dbReference type="InterPro" id="IPR041519">
    <property type="entry name" value="HEPN_RiboL-PSP"/>
</dbReference>
<dbReference type="EMBL" id="AP024613">
    <property type="protein sequence ID" value="BCV46187.1"/>
    <property type="molecule type" value="Genomic_DNA"/>
</dbReference>
<sequence>MIEMENERADLWIRERLNDEDADEDSEEYQQLAEEYSNLQEFLREQAEFEEELNWLRENGSSIIHKNFIEEINGLKSVLKSANVSNKPYMIYRMTYAHSVTLLEAFLGDTIKALVSESNDNFMRSMGIDELKKARYSLEFLALNNVDAKSLAIKELSKILYHNIPKVKKMFEVILNQDIPIDISKVVQITKTRHDIVHRNGMTHDGEAIILTDHDICEAIDFIEEFSNELQKSITNQASSNKDTHY</sequence>
<dbReference type="Proteomes" id="UP000825078">
    <property type="component" value="Chromosome"/>
</dbReference>
<evidence type="ECO:0000313" key="3">
    <source>
        <dbReference type="EMBL" id="BCV46187.1"/>
    </source>
</evidence>
<organism evidence="3 4">
    <name type="scientific">Shewanella algae</name>
    <dbReference type="NCBI Taxonomy" id="38313"/>
    <lineage>
        <taxon>Bacteria</taxon>
        <taxon>Pseudomonadati</taxon>
        <taxon>Pseudomonadota</taxon>
        <taxon>Gammaproteobacteria</taxon>
        <taxon>Alteromonadales</taxon>
        <taxon>Shewanellaceae</taxon>
        <taxon>Shewanella</taxon>
    </lineage>
</organism>
<protein>
    <recommendedName>
        <fullName evidence="2">RiboL-PSP-HEPN domain-containing protein</fullName>
    </recommendedName>
</protein>
<proteinExistence type="predicted"/>
<dbReference type="Pfam" id="PF18735">
    <property type="entry name" value="HEPN_RiboL-PSP"/>
    <property type="match status" value="1"/>
</dbReference>
<feature type="domain" description="RiboL-PSP-HEPN" evidence="2">
    <location>
        <begin position="69"/>
        <end position="236"/>
    </location>
</feature>
<gene>
    <name evidence="3" type="ORF">TUM17379_32050</name>
</gene>
<reference evidence="3" key="1">
    <citation type="submission" date="2021-05" db="EMBL/GenBank/DDBJ databases">
        <title>Molecular characterization for Shewanella algae harboring chromosomal blaOXA-55-like strains isolated from clinical and environment sample.</title>
        <authorList>
            <person name="Ohama Y."/>
            <person name="Aoki K."/>
            <person name="Harada S."/>
            <person name="Moriya K."/>
            <person name="Ishii Y."/>
            <person name="Tateda K."/>
        </authorList>
    </citation>
    <scope>NUCLEOTIDE SEQUENCE</scope>
    <source>
        <strain evidence="3">TUM17379</strain>
    </source>
</reference>
<evidence type="ECO:0000256" key="1">
    <source>
        <dbReference type="SAM" id="Coils"/>
    </source>
</evidence>
<evidence type="ECO:0000259" key="2">
    <source>
        <dbReference type="Pfam" id="PF18735"/>
    </source>
</evidence>
<name>A0AAD1NQ43_9GAMM</name>
<feature type="coiled-coil region" evidence="1">
    <location>
        <begin position="22"/>
        <end position="59"/>
    </location>
</feature>